<feature type="compositionally biased region" description="Basic and acidic residues" evidence="1">
    <location>
        <begin position="649"/>
        <end position="662"/>
    </location>
</feature>
<feature type="compositionally biased region" description="Basic residues" evidence="1">
    <location>
        <begin position="596"/>
        <end position="624"/>
    </location>
</feature>
<feature type="compositionally biased region" description="Basic and acidic residues" evidence="1">
    <location>
        <begin position="824"/>
        <end position="849"/>
    </location>
</feature>
<dbReference type="AlphaFoldDB" id="A0A6J4MXR5"/>
<feature type="compositionally biased region" description="Basic and acidic residues" evidence="1">
    <location>
        <begin position="243"/>
        <end position="252"/>
    </location>
</feature>
<feature type="compositionally biased region" description="Gly residues" evidence="1">
    <location>
        <begin position="172"/>
        <end position="185"/>
    </location>
</feature>
<dbReference type="EC" id="5.4.99.2" evidence="2"/>
<feature type="compositionally biased region" description="Basic residues" evidence="1">
    <location>
        <begin position="971"/>
        <end position="992"/>
    </location>
</feature>
<sequence length="1074" mass="119796">ARPAPAPAPHPPGHLRRALRRPRRVDQHHAADPPEPGLRGGPPRAQPVGAGGRGRGRRGGRPGRGGLVLPGRARRVLRVPRRVAAGGRRRARPRRRGRRGRHRAGRDRQAARVGRHDLLPRGRPEDGPGRDDQLRRRGLRRRPLGPATGRGRGGPVGRPVRRRPRDHRGRGRAAGPGRARGGPYGGRTPRRTRARHHRDRRLRQVLADRRDRAALPRRPAGQAADRRRRRRPHPPQGRRRAPRRPDPCELARRRPGVLPLARHPRRPRGPRAPARRRRRAQGRRLRPRRGRDARHRAGRRRHRPPGRPLALRHDAGVRRRVPAREDRHARLRRHGGDQQVRAPRRQGRAARRGPPAGPQPRGVRQAAARHAGLRHQRRDVQRRRGHGPLPAPPVGPRRDGPRRGRGRAAPGRRPALLRHPPGRAAGAGPLPLRDHRDRPGLPRPHRGAGRVGVQPPAGRARRRPARRARRRRGARPAREGAQGGPPRGARPDQRLAGRGRVLLRRRAGRAGPRPRDHHEADPRVAERHQDPPGLAAAVHRPRRAGAVLAPREPARLLPLHRGRLPVQARQRGPRPHVRRRGRPGADQPALQDPLRRQRRHPPVHGVRLRHALRPRPRPAPRRLRQGRDLGRLRRDARRHVGALRRLRPRRSDHLGLADDQRPGPHRPGVLPQHRDRPAGRRVRRARGPGAGRRRASPARGVRAGERPRHGPGRHPQGGPGPEHRAVLHRVLAADDGRHPGVVHPAAGPQLLLGVDLRLPHRRGRGEPHQPAGVHPRQRVHLRRGLPRAGHGHRRLRAQPVLLLLQRHGPRVLRHRPRRPPHLGGHHEGEVRRERAVAEAEVPRPDERSVPARSGDGLQRHPHHAPGAHRDLRQRQQPPHQRVRRGRDHADGGVGAPGAGDPADHQPGVGARDEREPAPGLVRDRRADRPRRGGGAPGVRQHQRARRRAGRDGDRLPARPHPGRVDAVRAPQARRHAADHRRQHLRQGVRRGRAAPGDRARPRHGGREGVAAAPRAGVPGGPRRRGPGGALAAQGRRHLGRERVRRADGRRPGLLAPAGHGGVLRGGRAVPPQRL</sequence>
<protein>
    <submittedName>
        <fullName evidence="2">B12 binding domain / kinase domain / Methylmalonyl-CoA mutase</fullName>
        <ecNumber evidence="2">5.4.99.2</ecNumber>
    </submittedName>
</protein>
<feature type="compositionally biased region" description="Basic residues" evidence="1">
    <location>
        <begin position="262"/>
        <end position="305"/>
    </location>
</feature>
<dbReference type="GO" id="GO:0016301">
    <property type="term" value="F:kinase activity"/>
    <property type="evidence" value="ECO:0007669"/>
    <property type="project" value="UniProtKB-KW"/>
</dbReference>
<feature type="compositionally biased region" description="Basic residues" evidence="1">
    <location>
        <begin position="13"/>
        <end position="23"/>
    </location>
</feature>
<feature type="compositionally biased region" description="Basic and acidic residues" evidence="1">
    <location>
        <begin position="513"/>
        <end position="530"/>
    </location>
</feature>
<feature type="compositionally biased region" description="Low complexity" evidence="1">
    <location>
        <begin position="546"/>
        <end position="557"/>
    </location>
</feature>
<keyword evidence="2" id="KW-0413">Isomerase</keyword>
<feature type="compositionally biased region" description="Basic residues" evidence="1">
    <location>
        <begin position="159"/>
        <end position="171"/>
    </location>
</feature>
<dbReference type="EMBL" id="CADCUM010000033">
    <property type="protein sequence ID" value="CAA9371721.1"/>
    <property type="molecule type" value="Genomic_DNA"/>
</dbReference>
<feature type="compositionally biased region" description="Basic and acidic residues" evidence="1">
    <location>
        <begin position="106"/>
        <end position="135"/>
    </location>
</feature>
<feature type="non-terminal residue" evidence="2">
    <location>
        <position position="1"/>
    </location>
</feature>
<feature type="compositionally biased region" description="Basic and acidic residues" evidence="1">
    <location>
        <begin position="949"/>
        <end position="966"/>
    </location>
</feature>
<feature type="compositionally biased region" description="Pro residues" evidence="1">
    <location>
        <begin position="1"/>
        <end position="12"/>
    </location>
</feature>
<feature type="compositionally biased region" description="Basic and acidic residues" evidence="1">
    <location>
        <begin position="910"/>
        <end position="930"/>
    </location>
</feature>
<feature type="non-terminal residue" evidence="2">
    <location>
        <position position="1074"/>
    </location>
</feature>
<proteinExistence type="predicted"/>
<feature type="compositionally biased region" description="Basic residues" evidence="1">
    <location>
        <begin position="571"/>
        <end position="582"/>
    </location>
</feature>
<feature type="compositionally biased region" description="Basic and acidic residues" evidence="1">
    <location>
        <begin position="1040"/>
        <end position="1050"/>
    </location>
</feature>
<evidence type="ECO:0000256" key="1">
    <source>
        <dbReference type="SAM" id="MobiDB-lite"/>
    </source>
</evidence>
<feature type="compositionally biased region" description="Basic residues" evidence="1">
    <location>
        <begin position="371"/>
        <end position="386"/>
    </location>
</feature>
<feature type="compositionally biased region" description="Basic residues" evidence="1">
    <location>
        <begin position="634"/>
        <end position="648"/>
    </location>
</feature>
<feature type="compositionally biased region" description="Basic residues" evidence="1">
    <location>
        <begin position="459"/>
        <end position="475"/>
    </location>
</feature>
<feature type="compositionally biased region" description="Basic residues" evidence="1">
    <location>
        <begin position="342"/>
        <end position="351"/>
    </location>
</feature>
<reference evidence="2" key="1">
    <citation type="submission" date="2020-02" db="EMBL/GenBank/DDBJ databases">
        <authorList>
            <person name="Meier V. D."/>
        </authorList>
    </citation>
    <scope>NUCLEOTIDE SEQUENCE</scope>
    <source>
        <strain evidence="2">AVDCRST_MAG32</strain>
    </source>
</reference>
<feature type="compositionally biased region" description="Basic residues" evidence="1">
    <location>
        <begin position="188"/>
        <end position="203"/>
    </location>
</feature>
<feature type="region of interest" description="Disordered" evidence="1">
    <location>
        <begin position="807"/>
        <end position="1074"/>
    </location>
</feature>
<evidence type="ECO:0000313" key="2">
    <source>
        <dbReference type="EMBL" id="CAA9371721.1"/>
    </source>
</evidence>
<keyword evidence="2" id="KW-0418">Kinase</keyword>
<feature type="compositionally biased region" description="Basic residues" evidence="1">
    <location>
        <begin position="226"/>
        <end position="242"/>
    </location>
</feature>
<feature type="compositionally biased region" description="Basic residues" evidence="1">
    <location>
        <begin position="679"/>
        <end position="696"/>
    </location>
</feature>
<feature type="compositionally biased region" description="Basic residues" evidence="1">
    <location>
        <begin position="72"/>
        <end position="105"/>
    </location>
</feature>
<dbReference type="GO" id="GO:0004494">
    <property type="term" value="F:methylmalonyl-CoA mutase activity"/>
    <property type="evidence" value="ECO:0007669"/>
    <property type="project" value="UniProtKB-EC"/>
</dbReference>
<gene>
    <name evidence="2" type="ORF">AVDCRST_MAG32-749</name>
</gene>
<keyword evidence="2" id="KW-0808">Transferase</keyword>
<feature type="compositionally biased region" description="Low complexity" evidence="1">
    <location>
        <begin position="898"/>
        <end position="907"/>
    </location>
</feature>
<feature type="region of interest" description="Disordered" evidence="1">
    <location>
        <begin position="1"/>
        <end position="723"/>
    </location>
</feature>
<feature type="compositionally biased region" description="Low complexity" evidence="1">
    <location>
        <begin position="407"/>
        <end position="431"/>
    </location>
</feature>
<name>A0A6J4MXR5_9ACTN</name>
<organism evidence="2">
    <name type="scientific">uncultured Nocardioides sp</name>
    <dbReference type="NCBI Taxonomy" id="198441"/>
    <lineage>
        <taxon>Bacteria</taxon>
        <taxon>Bacillati</taxon>
        <taxon>Actinomycetota</taxon>
        <taxon>Actinomycetes</taxon>
        <taxon>Propionibacteriales</taxon>
        <taxon>Nocardioidaceae</taxon>
        <taxon>Nocardioides</taxon>
        <taxon>environmental samples</taxon>
    </lineage>
</organism>
<accession>A0A6J4MXR5</accession>
<feature type="compositionally biased region" description="Basic residues" evidence="1">
    <location>
        <begin position="807"/>
        <end position="820"/>
    </location>
</feature>
<feature type="compositionally biased region" description="Basic and acidic residues" evidence="1">
    <location>
        <begin position="311"/>
        <end position="328"/>
    </location>
</feature>